<sequence>MLTNAEFALISLLAERPLHGYAIEQMVEQRGMRHWTEIGFSSIYFLLKKLEARGLVETLEAAPSSRRTPRTFRPTEEGERAHREEARRALAEPDRPFSALPLGLANWPALPPEEAVAALHARRDALDIRLNDLNARRQAQEPLPPFVRAMFDYSTTMIAAERNWLAETIPLLAETSMEKIDLKKRYKVLYSGSVGEFTVIDVPPLNYFMIDGFGDPNVEPQYKEAVEALYAASYTLKFMSRDALGNDYVVPPLEGLWWAEDYGHFLSGRKDQWSWTMMIMVPDFIEQAMAGEAVIQAREKKGLPALSKLRFARLEEGRAVQTLHIGSYADEGPVLQRLHEEFIPANGLVEAGLHHEIYLGDPRKTPAEKLKTLLRQPVRPAT</sequence>
<evidence type="ECO:0000259" key="3">
    <source>
        <dbReference type="Pfam" id="PF06445"/>
    </source>
</evidence>
<feature type="domain" description="Transcription regulator PadR N-terminal" evidence="2">
    <location>
        <begin position="9"/>
        <end position="82"/>
    </location>
</feature>
<reference evidence="5" key="1">
    <citation type="journal article" date="2019" name="Int. J. Syst. Evol. Microbiol.">
        <title>The Global Catalogue of Microorganisms (GCM) 10K type strain sequencing project: providing services to taxonomists for standard genome sequencing and annotation.</title>
        <authorList>
            <consortium name="The Broad Institute Genomics Platform"/>
            <consortium name="The Broad Institute Genome Sequencing Center for Infectious Disease"/>
            <person name="Wu L."/>
            <person name="Ma J."/>
        </authorList>
    </citation>
    <scope>NUCLEOTIDE SEQUENCE [LARGE SCALE GENOMIC DNA]</scope>
    <source>
        <strain evidence="5">CGMCC 1.16225</strain>
    </source>
</reference>
<feature type="compositionally biased region" description="Basic and acidic residues" evidence="1">
    <location>
        <begin position="73"/>
        <end position="90"/>
    </location>
</feature>
<name>A0ABW4UHW7_9HYPH</name>
<dbReference type="InterPro" id="IPR036390">
    <property type="entry name" value="WH_DNA-bd_sf"/>
</dbReference>
<dbReference type="SUPFAM" id="SSF55136">
    <property type="entry name" value="Probable bacterial effector-binding domain"/>
    <property type="match status" value="1"/>
</dbReference>
<evidence type="ECO:0000313" key="4">
    <source>
        <dbReference type="EMBL" id="MFD1987128.1"/>
    </source>
</evidence>
<proteinExistence type="predicted"/>
<comment type="caution">
    <text evidence="4">The sequence shown here is derived from an EMBL/GenBank/DDBJ whole genome shotgun (WGS) entry which is preliminary data.</text>
</comment>
<dbReference type="InterPro" id="IPR036388">
    <property type="entry name" value="WH-like_DNA-bd_sf"/>
</dbReference>
<gene>
    <name evidence="4" type="ORF">ACFSOZ_32400</name>
</gene>
<dbReference type="RefSeq" id="WP_379104916.1">
    <property type="nucleotide sequence ID" value="NZ_JBHUGZ010000028.1"/>
</dbReference>
<dbReference type="EMBL" id="JBHUGZ010000028">
    <property type="protein sequence ID" value="MFD1987128.1"/>
    <property type="molecule type" value="Genomic_DNA"/>
</dbReference>
<feature type="region of interest" description="Disordered" evidence="1">
    <location>
        <begin position="61"/>
        <end position="90"/>
    </location>
</feature>
<feature type="domain" description="GyrI-like small molecule binding" evidence="3">
    <location>
        <begin position="196"/>
        <end position="378"/>
    </location>
</feature>
<dbReference type="Proteomes" id="UP001597405">
    <property type="component" value="Unassembled WGS sequence"/>
</dbReference>
<dbReference type="InterPro" id="IPR029442">
    <property type="entry name" value="GyrI-like"/>
</dbReference>
<keyword evidence="5" id="KW-1185">Reference proteome</keyword>
<dbReference type="Gene3D" id="3.20.80.10">
    <property type="entry name" value="Regulatory factor, effector binding domain"/>
    <property type="match status" value="1"/>
</dbReference>
<evidence type="ECO:0000256" key="1">
    <source>
        <dbReference type="SAM" id="MobiDB-lite"/>
    </source>
</evidence>
<dbReference type="InterPro" id="IPR005149">
    <property type="entry name" value="Tscrpt_reg_PadR_N"/>
</dbReference>
<dbReference type="InterPro" id="IPR052509">
    <property type="entry name" value="Metal_resp_DNA-bind_regulator"/>
</dbReference>
<protein>
    <submittedName>
        <fullName evidence="4">GyrI-like domain-containing protein</fullName>
    </submittedName>
</protein>
<dbReference type="PANTHER" id="PTHR33169">
    <property type="entry name" value="PADR-FAMILY TRANSCRIPTIONAL REGULATOR"/>
    <property type="match status" value="1"/>
</dbReference>
<accession>A0ABW4UHW7</accession>
<dbReference type="Pfam" id="PF03551">
    <property type="entry name" value="PadR"/>
    <property type="match status" value="1"/>
</dbReference>
<dbReference type="SUPFAM" id="SSF46785">
    <property type="entry name" value="Winged helix' DNA-binding domain"/>
    <property type="match status" value="1"/>
</dbReference>
<evidence type="ECO:0000259" key="2">
    <source>
        <dbReference type="Pfam" id="PF03551"/>
    </source>
</evidence>
<dbReference type="InterPro" id="IPR011256">
    <property type="entry name" value="Reg_factor_effector_dom_sf"/>
</dbReference>
<dbReference type="Pfam" id="PF06445">
    <property type="entry name" value="GyrI-like"/>
    <property type="match status" value="1"/>
</dbReference>
<organism evidence="4 5">
    <name type="scientific">Mesorhizobium newzealandense</name>
    <dbReference type="NCBI Taxonomy" id="1300302"/>
    <lineage>
        <taxon>Bacteria</taxon>
        <taxon>Pseudomonadati</taxon>
        <taxon>Pseudomonadota</taxon>
        <taxon>Alphaproteobacteria</taxon>
        <taxon>Hyphomicrobiales</taxon>
        <taxon>Phyllobacteriaceae</taxon>
        <taxon>Mesorhizobium</taxon>
    </lineage>
</organism>
<dbReference type="PANTHER" id="PTHR33169:SF14">
    <property type="entry name" value="TRANSCRIPTIONAL REGULATOR RV3488"/>
    <property type="match status" value="1"/>
</dbReference>
<dbReference type="Gene3D" id="1.10.10.10">
    <property type="entry name" value="Winged helix-like DNA-binding domain superfamily/Winged helix DNA-binding domain"/>
    <property type="match status" value="1"/>
</dbReference>
<evidence type="ECO:0000313" key="5">
    <source>
        <dbReference type="Proteomes" id="UP001597405"/>
    </source>
</evidence>